<evidence type="ECO:0000256" key="13">
    <source>
        <dbReference type="SAM" id="Phobius"/>
    </source>
</evidence>
<keyword evidence="8" id="KW-1015">Disulfide bond</keyword>
<comment type="similarity">
    <text evidence="2">Belongs to the polycystin family.</text>
</comment>
<feature type="transmembrane region" description="Helical" evidence="13">
    <location>
        <begin position="1683"/>
        <end position="1709"/>
    </location>
</feature>
<dbReference type="Gene3D" id="2.60.60.20">
    <property type="entry name" value="PLAT/LH2 domain"/>
    <property type="match status" value="1"/>
</dbReference>
<keyword evidence="16" id="KW-1185">Reference proteome</keyword>
<feature type="domain" description="Kringle" evidence="14">
    <location>
        <begin position="222"/>
        <end position="300"/>
    </location>
</feature>
<dbReference type="SMART" id="SM00308">
    <property type="entry name" value="LH2"/>
    <property type="match status" value="1"/>
</dbReference>
<reference evidence="17" key="1">
    <citation type="submission" date="2025-08" db="UniProtKB">
        <authorList>
            <consortium name="RefSeq"/>
        </authorList>
    </citation>
    <scope>IDENTIFICATION</scope>
    <source>
        <tissue evidence="17">Gonads</tissue>
    </source>
</reference>
<protein>
    <submittedName>
        <fullName evidence="17">Uncharacterized protein LOC106163933</fullName>
    </submittedName>
</protein>
<dbReference type="SUPFAM" id="SSF49723">
    <property type="entry name" value="Lipase/lipooxygenase domain (PLAT/LH2 domain)"/>
    <property type="match status" value="1"/>
</dbReference>
<dbReference type="CDD" id="cd00108">
    <property type="entry name" value="KR"/>
    <property type="match status" value="3"/>
</dbReference>
<feature type="transmembrane region" description="Helical" evidence="13">
    <location>
        <begin position="1497"/>
        <end position="1519"/>
    </location>
</feature>
<evidence type="ECO:0000256" key="3">
    <source>
        <dbReference type="ARBA" id="ARBA00022572"/>
    </source>
</evidence>
<dbReference type="InterPro" id="IPR013122">
    <property type="entry name" value="PKD1_2_channel"/>
</dbReference>
<evidence type="ECO:0000256" key="1">
    <source>
        <dbReference type="ARBA" id="ARBA00004141"/>
    </source>
</evidence>
<accession>A0A1S3IFW4</accession>
<feature type="domain" description="PLAT" evidence="15">
    <location>
        <begin position="1339"/>
        <end position="1456"/>
    </location>
</feature>
<gene>
    <name evidence="17" type="primary">LOC106163933</name>
</gene>
<dbReference type="InterPro" id="IPR051223">
    <property type="entry name" value="Polycystin"/>
</dbReference>
<feature type="transmembrane region" description="Helical" evidence="13">
    <location>
        <begin position="2120"/>
        <end position="2140"/>
    </location>
</feature>
<dbReference type="SMART" id="SM00130">
    <property type="entry name" value="KR"/>
    <property type="match status" value="5"/>
</dbReference>
<dbReference type="GeneID" id="106163933"/>
<feature type="domain" description="Kringle" evidence="14">
    <location>
        <begin position="360"/>
        <end position="433"/>
    </location>
</feature>
<dbReference type="InterPro" id="IPR000001">
    <property type="entry name" value="Kringle"/>
</dbReference>
<keyword evidence="7 13" id="KW-0472">Membrane</keyword>
<keyword evidence="3 11" id="KW-0420">Kringle</keyword>
<feature type="transmembrane region" description="Helical" evidence="13">
    <location>
        <begin position="2071"/>
        <end position="2095"/>
    </location>
</feature>
<feature type="transmembrane region" description="Helical" evidence="13">
    <location>
        <begin position="2033"/>
        <end position="2051"/>
    </location>
</feature>
<dbReference type="PANTHER" id="PTHR10877">
    <property type="entry name" value="POLYCYSTIN FAMILY MEMBER"/>
    <property type="match status" value="1"/>
</dbReference>
<dbReference type="InterPro" id="IPR003915">
    <property type="entry name" value="PKD_2"/>
</dbReference>
<evidence type="ECO:0000256" key="4">
    <source>
        <dbReference type="ARBA" id="ARBA00022692"/>
    </source>
</evidence>
<name>A0A1S3IFW4_LINAN</name>
<dbReference type="SUPFAM" id="SSF57440">
    <property type="entry name" value="Kringle-like"/>
    <property type="match status" value="5"/>
</dbReference>
<feature type="domain" description="Kringle" evidence="14">
    <location>
        <begin position="17"/>
        <end position="95"/>
    </location>
</feature>
<dbReference type="InterPro" id="IPR013806">
    <property type="entry name" value="Kringle-like"/>
</dbReference>
<dbReference type="PROSITE" id="PS50095">
    <property type="entry name" value="PLAT"/>
    <property type="match status" value="1"/>
</dbReference>
<dbReference type="KEGG" id="lak:106163933"/>
<evidence type="ECO:0000256" key="2">
    <source>
        <dbReference type="ARBA" id="ARBA00007200"/>
    </source>
</evidence>
<feature type="transmembrane region" description="Helical" evidence="13">
    <location>
        <begin position="2161"/>
        <end position="2180"/>
    </location>
</feature>
<dbReference type="InterPro" id="IPR018056">
    <property type="entry name" value="Kringle_CS"/>
</dbReference>
<feature type="transmembrane region" description="Helical" evidence="13">
    <location>
        <begin position="2192"/>
        <end position="2209"/>
    </location>
</feature>
<dbReference type="Pfam" id="PF08016">
    <property type="entry name" value="PKD_channel"/>
    <property type="match status" value="1"/>
</dbReference>
<dbReference type="GO" id="GO:0005262">
    <property type="term" value="F:calcium channel activity"/>
    <property type="evidence" value="ECO:0007669"/>
    <property type="project" value="TreeGrafter"/>
</dbReference>
<evidence type="ECO:0000256" key="12">
    <source>
        <dbReference type="SAM" id="MobiDB-lite"/>
    </source>
</evidence>
<evidence type="ECO:0000259" key="14">
    <source>
        <dbReference type="PROSITE" id="PS50070"/>
    </source>
</evidence>
<organism evidence="16 17">
    <name type="scientific">Lingula anatina</name>
    <name type="common">Brachiopod</name>
    <name type="synonym">Lingula unguis</name>
    <dbReference type="NCBI Taxonomy" id="7574"/>
    <lineage>
        <taxon>Eukaryota</taxon>
        <taxon>Metazoa</taxon>
        <taxon>Spiralia</taxon>
        <taxon>Lophotrochozoa</taxon>
        <taxon>Brachiopoda</taxon>
        <taxon>Linguliformea</taxon>
        <taxon>Lingulata</taxon>
        <taxon>Lingulida</taxon>
        <taxon>Linguloidea</taxon>
        <taxon>Lingulidae</taxon>
        <taxon>Lingula</taxon>
    </lineage>
</organism>
<feature type="transmembrane region" description="Helical" evidence="13">
    <location>
        <begin position="1295"/>
        <end position="1314"/>
    </location>
</feature>
<dbReference type="PROSITE" id="PS00021">
    <property type="entry name" value="KRINGLE_1"/>
    <property type="match status" value="4"/>
</dbReference>
<evidence type="ECO:0000256" key="7">
    <source>
        <dbReference type="ARBA" id="ARBA00023136"/>
    </source>
</evidence>
<dbReference type="Pfam" id="PF20519">
    <property type="entry name" value="Polycystin_dom"/>
    <property type="match status" value="1"/>
</dbReference>
<comment type="subcellular location">
    <subcellularLocation>
        <location evidence="1">Membrane</location>
        <topology evidence="1">Multi-pass membrane protein</topology>
    </subcellularLocation>
</comment>
<evidence type="ECO:0000313" key="16">
    <source>
        <dbReference type="Proteomes" id="UP000085678"/>
    </source>
</evidence>
<feature type="region of interest" description="Disordered" evidence="12">
    <location>
        <begin position="560"/>
        <end position="698"/>
    </location>
</feature>
<feature type="region of interest" description="Disordered" evidence="12">
    <location>
        <begin position="2527"/>
        <end position="2552"/>
    </location>
</feature>
<comment type="caution">
    <text evidence="11">Lacks conserved residue(s) required for the propagation of feature annotation.</text>
</comment>
<evidence type="ECO:0000256" key="5">
    <source>
        <dbReference type="ARBA" id="ARBA00022729"/>
    </source>
</evidence>
<dbReference type="InParanoid" id="A0A1S3IFW4"/>
<dbReference type="Pfam" id="PF01477">
    <property type="entry name" value="PLAT"/>
    <property type="match status" value="1"/>
</dbReference>
<evidence type="ECO:0000313" key="17">
    <source>
        <dbReference type="RefSeq" id="XP_013397107.1"/>
    </source>
</evidence>
<keyword evidence="6 13" id="KW-1133">Transmembrane helix</keyword>
<dbReference type="Gene3D" id="2.40.20.10">
    <property type="entry name" value="Plasminogen Kringle 4"/>
    <property type="match status" value="5"/>
</dbReference>
<feature type="disulfide bond" evidence="10">
    <location>
        <begin position="1884"/>
        <end position="1898"/>
    </location>
</feature>
<feature type="compositionally biased region" description="Basic and acidic residues" evidence="12">
    <location>
        <begin position="2421"/>
        <end position="2430"/>
    </location>
</feature>
<keyword evidence="9" id="KW-0325">Glycoprotein</keyword>
<evidence type="ECO:0000256" key="6">
    <source>
        <dbReference type="ARBA" id="ARBA00022989"/>
    </source>
</evidence>
<evidence type="ECO:0000256" key="11">
    <source>
        <dbReference type="PROSITE-ProRule" id="PRU00121"/>
    </source>
</evidence>
<feature type="transmembrane region" description="Helical" evidence="13">
    <location>
        <begin position="1644"/>
        <end position="1671"/>
    </location>
</feature>
<keyword evidence="5" id="KW-0732">Signal</keyword>
<dbReference type="InterPro" id="IPR036392">
    <property type="entry name" value="PLAT/LH2_dom_sf"/>
</dbReference>
<keyword evidence="4 13" id="KW-0812">Transmembrane</keyword>
<dbReference type="PROSITE" id="PS50070">
    <property type="entry name" value="KRINGLE_2"/>
    <property type="match status" value="5"/>
</dbReference>
<feature type="transmembrane region" description="Helical" evidence="13">
    <location>
        <begin position="2221"/>
        <end position="2243"/>
    </location>
</feature>
<feature type="domain" description="Kringle" evidence="14">
    <location>
        <begin position="134"/>
        <end position="209"/>
    </location>
</feature>
<dbReference type="OrthoDB" id="444119at2759"/>
<feature type="region of interest" description="Disordered" evidence="12">
    <location>
        <begin position="2451"/>
        <end position="2515"/>
    </location>
</feature>
<sequence length="2576" mass="285036">MNKLYPCDCQTISDFAGFDYNGRLSFTSGGYTCQRWDTQVPNNHTFTNPATYPDATVSDAENYCRNPDPNNFGIWCYVVEPNVTGGVDLCDVPPCPDSYSEEACTATTTAEPETTTATTTTTGYIWSHSCRRSGLGKDYIGTQNTTDSNQTCLSWVDYGASFGLSDSDFIYDGSMASAENYCRNPDSHSGGLWCPVSNTTRGVCAIPLCDPCDCQTFSDFAGFDYNGRLNFTTGGYTCQRWDSQFPNNHTFTDAGTYPDTNVSDAENFCRNPDPDNFGIWCYVIEPEAPGGVDLCDVPPCPATYSEAACTATTTEEPTTTTGMITTTDTLTTTDTITTTGAPLVGSGYIWSDWCRRTKIGIDYIGFQNVSLLGNSCLPWAEHGANFGLSDASFIYDGSMANASNYCRNPNSQNGGPWCPVTNTTFERCYIPRCDLCDCQTANDFAGFEYNGRLNFTISGYTCQRWDSQFPNNHTFTDPSMFPDANVSDAENYCRNPDTDNFGIWCYVVEPEAPGGVDLCDVPPCGIGYAQHCVDTSTSTLESTASSEVSSSVSMYVSETSSSTNAPISTTATADSSISSSVSSYPSGLSESSLSSYLSDESTATSTSSDSQSDSGLYPSQSSEDSTTTSASSDSQSDTGVYPSQSSEGSTTTSASSDSQSDTGVYPSQSSEESTTTSASSGQSESTQMDSTTTEISSTVSVQITTEISPSASQYSESATAETSAVLTASQTETSMTSLYFSAYSPTEAFTSSTASSWFASTSVANSTNSVSTESSNSIATASIETTTAPTTTVTTPYPAHTVEELDTLINNTLSNITSDVLHAVQTITNLINVHAANATNNVDLDTRREQRGKVVTVVVNLANSSVTPTTSDLLGLANVLADVTQVSNELSNDTMLTCVEAAFLIIDKTKSSNATLEEVVFASTALTSTTSNIFNVAVSGNEVVVEAEVVPLSDQEKTVVRGLATETTAFFDAASWAIYNRLDNSTNTTVTISTPFVNMTIQKMAHQTNETVQVFGANISLPTIDSADGDLRLKILSFKHNIYAYGNESSKVNTAMTSIDLSYPNGTKYVLKEPIRASVTTSIGDKITYKDLEHYRFLNCDPVYHNFTIPDPTAALRIEFGVPEEVDFYELSGFPNEAPTETNYTFKYLISHSGVESADLVWNVKETVRVNSDVVSLFIPAGEILETGFVIVKIVSINATVNSTSHSRVKRLAGAGRGRVAAESTTMETRVWDTRSETWSTNSSIEILEESTKDNVVFKSNFLGSFCTGVFIPPNSLDFAGVVANFSERLAENPYVLIILCILLAIYFLLLIWARWADKKDQVQWEYAPLVDNEADGMYLYRISVHTGLRRGAGTSANVFIQLTGTGGKTGPRVLIDGFRKNFTQGSVSNFLLTTREFLGDITRIHVWHDGNGYTPDWYLSKITVVDILQQTQYYFNCGQWLSLTSNTTCIEIDVTAEQNMKNFSVLFNSHSKVGFFDDHTWFSLFKRPSKSNFSRVQRLSVCLSILFMTMMVSCMWYRDEADDTSAARNSSIEIGPLKITFEQIFVGLMGSLIVVPPTALIVHIFKRSRKRVKGYSEDSKDRLEKLLTKVKLYQENNVFKEEGIVSAENGKSLEQVESDQEKQRLTSPTPKSSRCCKGKRFTYPWWFIIFGYILVFLTTFAGGFITLFYGLQWGSVKFLAWFGSWVLSFVDSLLLVQPVKAVLLAVILSCIMRMPDEEEDCTTVEEDFAVTISRGTISEYSIPKGIEIPLEPPDINEWSEGLEERKKTAQLDDKLFTFLKDNCLHLLYLALLIWIASANRDSKFYYQNKAIQNSLGLSSVSKVRNHTMILPWIEKSILPPLFPRTTYNGDLLSSDAASFMLDIDAYRLGPVRIRQLRVTSKSCLQVRVAYLRDPYGCFSDYSDSNAEHGTYLPGWEGGPAENVSSSPFAYSSPHSNTLFTKGVFASYGGGGYLEEFQYFSNADILKFAALKDNNWTDSRTRAVLIEFTVNNEISDIFTATKILVETPAVGSAFVSSTLTSFRPYPYKEAIDLVLLLAQIVWLGLVLYLLVKHIIGLKKQGWQYFYDAWNVFDLVKILLAVMTIIVYVVRIVYIMQAVEHVFNNRGQFTSFDKVAEVDEIFSVSIAVLCFFAIMELYRPLSFSQTLAIIKTSLKISLSEMVWYAVAFIIIYLAFVSSLHVDAGNLFFAFRSLYASFSSLFLLTLGLITYDDVFQEKELLSTVLYIVFNIFVYLIVLNLFIAVICDSQVAAKEESDQGYDEELSIHFWKRVQGLFDSLGGSKKEEENEVKYIGKVQVTSEVKENATDKSETDEKGEVNGKMKRLSVLLEYLQVPKEKEETKSKRRQKKSNYNAVAISMKNTDKKSELLEIKSQKISEKLQHFLKTAKLEDVEYKNIIINLEAITRNNPRRQSSGSISPKHRPSSEILERKMSSTSYINNDVIRRPSSVIIESEGSEHRKSISFAPDIHEISEEEPPTTPNMWAKPVHGSSQLQSREKRTASKKPPKSSGPGMVSNVTTMVRARRLSRELAHNKKQSQSAATSRNPKHVSTVDKLNEMPLFEELELLENLEDDDYMYV</sequence>
<evidence type="ECO:0000256" key="9">
    <source>
        <dbReference type="ARBA" id="ARBA00023180"/>
    </source>
</evidence>
<dbReference type="GO" id="GO:0050982">
    <property type="term" value="P:detection of mechanical stimulus"/>
    <property type="evidence" value="ECO:0007669"/>
    <property type="project" value="TreeGrafter"/>
</dbReference>
<dbReference type="PANTHER" id="PTHR10877:SF194">
    <property type="entry name" value="LOCATION OF VULVA DEFECTIVE 1"/>
    <property type="match status" value="1"/>
</dbReference>
<dbReference type="InterPro" id="IPR001024">
    <property type="entry name" value="PLAT/LH2_dom"/>
</dbReference>
<dbReference type="RefSeq" id="XP_013397107.1">
    <property type="nucleotide sequence ID" value="XM_013541653.1"/>
</dbReference>
<evidence type="ECO:0000259" key="15">
    <source>
        <dbReference type="PROSITE" id="PS50095"/>
    </source>
</evidence>
<dbReference type="PRINTS" id="PR01433">
    <property type="entry name" value="POLYCYSTIN2"/>
</dbReference>
<dbReference type="Proteomes" id="UP000085678">
    <property type="component" value="Unplaced"/>
</dbReference>
<feature type="transmembrane region" description="Helical" evidence="13">
    <location>
        <begin position="1545"/>
        <end position="1566"/>
    </location>
</feature>
<feature type="domain" description="Kringle" evidence="14">
    <location>
        <begin position="446"/>
        <end position="524"/>
    </location>
</feature>
<evidence type="ECO:0000256" key="10">
    <source>
        <dbReference type="PIRSR" id="PIRSR603915-2"/>
    </source>
</evidence>
<dbReference type="Pfam" id="PF00051">
    <property type="entry name" value="Kringle"/>
    <property type="match status" value="4"/>
</dbReference>
<dbReference type="InterPro" id="IPR038178">
    <property type="entry name" value="Kringle_sf"/>
</dbReference>
<proteinExistence type="inferred from homology"/>
<feature type="transmembrane region" description="Helical" evidence="13">
    <location>
        <begin position="1776"/>
        <end position="1797"/>
    </location>
</feature>
<dbReference type="InterPro" id="IPR046791">
    <property type="entry name" value="Polycystin_dom"/>
</dbReference>
<evidence type="ECO:0000256" key="8">
    <source>
        <dbReference type="ARBA" id="ARBA00023157"/>
    </source>
</evidence>
<dbReference type="GO" id="GO:0016020">
    <property type="term" value="C:membrane"/>
    <property type="evidence" value="ECO:0007669"/>
    <property type="project" value="UniProtKB-SubCell"/>
</dbReference>
<feature type="region of interest" description="Disordered" evidence="12">
    <location>
        <begin position="2407"/>
        <end position="2430"/>
    </location>
</feature>
<dbReference type="GO" id="GO:0005509">
    <property type="term" value="F:calcium ion binding"/>
    <property type="evidence" value="ECO:0007669"/>
    <property type="project" value="InterPro"/>
</dbReference>